<evidence type="ECO:0000313" key="5">
    <source>
        <dbReference type="EMBL" id="MFD1263989.1"/>
    </source>
</evidence>
<organism evidence="5 6">
    <name type="scientific">Thauera mechernichensis</name>
    <dbReference type="NCBI Taxonomy" id="82788"/>
    <lineage>
        <taxon>Bacteria</taxon>
        <taxon>Pseudomonadati</taxon>
        <taxon>Pseudomonadota</taxon>
        <taxon>Betaproteobacteria</taxon>
        <taxon>Rhodocyclales</taxon>
        <taxon>Zoogloeaceae</taxon>
        <taxon>Thauera</taxon>
    </lineage>
</organism>
<sequence>MPLKHASLKRANYEKKNVAVLMTCHNRRDKTAGSLHALFSAALPNSWSIHVVLVDDGSTDGTAEEVANKFNNVEILRGDGSLFWNRGMHWAFAHAMKRDFYFYLWLNDDTILDSDALVKLADTYKDLSAAHGEKIVVVGSTRDEEGRLSYGGSVAQGKLRRFQYRKVWDSSKPVECEVMNGNCALIPRLVAEIIGNLDPVFEHAMGDTDYALRVRRAGGRIFVAPGFVGVCSNNPVTQTFMDKQISLAARFKHITSRKGLPIKSWLCFTRRHGGILWPLYFAWPYFKTLVR</sequence>
<protein>
    <submittedName>
        <fullName evidence="5">Glycosyltransferase family 2 protein</fullName>
        <ecNumber evidence="5">2.4.-.-</ecNumber>
    </submittedName>
</protein>
<dbReference type="SUPFAM" id="SSF53448">
    <property type="entry name" value="Nucleotide-diphospho-sugar transferases"/>
    <property type="match status" value="1"/>
</dbReference>
<dbReference type="EC" id="2.4.-.-" evidence="5"/>
<dbReference type="Gene3D" id="3.90.550.10">
    <property type="entry name" value="Spore Coat Polysaccharide Biosynthesis Protein SpsA, Chain A"/>
    <property type="match status" value="1"/>
</dbReference>
<comment type="caution">
    <text evidence="5">The sequence shown here is derived from an EMBL/GenBank/DDBJ whole genome shotgun (WGS) entry which is preliminary data.</text>
</comment>
<dbReference type="EMBL" id="JBHTMC010000020">
    <property type="protein sequence ID" value="MFD1263989.1"/>
    <property type="molecule type" value="Genomic_DNA"/>
</dbReference>
<evidence type="ECO:0000256" key="1">
    <source>
        <dbReference type="ARBA" id="ARBA00006739"/>
    </source>
</evidence>
<keyword evidence="2 5" id="KW-0328">Glycosyltransferase</keyword>
<dbReference type="PANTHER" id="PTHR43179:SF12">
    <property type="entry name" value="GALACTOFURANOSYLTRANSFERASE GLFT2"/>
    <property type="match status" value="1"/>
</dbReference>
<keyword evidence="3 5" id="KW-0808">Transferase</keyword>
<evidence type="ECO:0000256" key="2">
    <source>
        <dbReference type="ARBA" id="ARBA00022676"/>
    </source>
</evidence>
<comment type="similarity">
    <text evidence="1">Belongs to the glycosyltransferase 2 family.</text>
</comment>
<name>A0ABW3WFU0_9RHOO</name>
<keyword evidence="6" id="KW-1185">Reference proteome</keyword>
<dbReference type="RefSeq" id="WP_277832458.1">
    <property type="nucleotide sequence ID" value="NZ_JARQZE010000005.1"/>
</dbReference>
<proteinExistence type="inferred from homology"/>
<dbReference type="InterPro" id="IPR029044">
    <property type="entry name" value="Nucleotide-diphossugar_trans"/>
</dbReference>
<accession>A0ABW3WFU0</accession>
<dbReference type="PANTHER" id="PTHR43179">
    <property type="entry name" value="RHAMNOSYLTRANSFERASE WBBL"/>
    <property type="match status" value="1"/>
</dbReference>
<dbReference type="InterPro" id="IPR001173">
    <property type="entry name" value="Glyco_trans_2-like"/>
</dbReference>
<dbReference type="Proteomes" id="UP001597158">
    <property type="component" value="Unassembled WGS sequence"/>
</dbReference>
<evidence type="ECO:0000256" key="3">
    <source>
        <dbReference type="ARBA" id="ARBA00022679"/>
    </source>
</evidence>
<feature type="domain" description="Glycosyltransferase 2-like" evidence="4">
    <location>
        <begin position="20"/>
        <end position="176"/>
    </location>
</feature>
<evidence type="ECO:0000259" key="4">
    <source>
        <dbReference type="Pfam" id="PF00535"/>
    </source>
</evidence>
<gene>
    <name evidence="5" type="ORF">ACFQ4M_10365</name>
</gene>
<dbReference type="Pfam" id="PF00535">
    <property type="entry name" value="Glycos_transf_2"/>
    <property type="match status" value="1"/>
</dbReference>
<reference evidence="6" key="1">
    <citation type="journal article" date="2019" name="Int. J. Syst. Evol. Microbiol.">
        <title>The Global Catalogue of Microorganisms (GCM) 10K type strain sequencing project: providing services to taxonomists for standard genome sequencing and annotation.</title>
        <authorList>
            <consortium name="The Broad Institute Genomics Platform"/>
            <consortium name="The Broad Institute Genome Sequencing Center for Infectious Disease"/>
            <person name="Wu L."/>
            <person name="Ma J."/>
        </authorList>
    </citation>
    <scope>NUCLEOTIDE SEQUENCE [LARGE SCALE GENOMIC DNA]</scope>
    <source>
        <strain evidence="6">CCUG 48884</strain>
    </source>
</reference>
<dbReference type="GO" id="GO:0016757">
    <property type="term" value="F:glycosyltransferase activity"/>
    <property type="evidence" value="ECO:0007669"/>
    <property type="project" value="UniProtKB-KW"/>
</dbReference>
<evidence type="ECO:0000313" key="6">
    <source>
        <dbReference type="Proteomes" id="UP001597158"/>
    </source>
</evidence>